<evidence type="ECO:0000313" key="2">
    <source>
        <dbReference type="EMBL" id="USP73996.1"/>
    </source>
</evidence>
<dbReference type="VEuPathDB" id="FungiDB:yc1106_01270"/>
<gene>
    <name evidence="2" type="ORF">yc1106_01270</name>
</gene>
<proteinExistence type="predicted"/>
<dbReference type="EMBL" id="CP089274">
    <property type="protein sequence ID" value="USP73996.1"/>
    <property type="molecule type" value="Genomic_DNA"/>
</dbReference>
<organism evidence="2 3">
    <name type="scientific">Curvularia clavata</name>
    <dbReference type="NCBI Taxonomy" id="95742"/>
    <lineage>
        <taxon>Eukaryota</taxon>
        <taxon>Fungi</taxon>
        <taxon>Dikarya</taxon>
        <taxon>Ascomycota</taxon>
        <taxon>Pezizomycotina</taxon>
        <taxon>Dothideomycetes</taxon>
        <taxon>Pleosporomycetidae</taxon>
        <taxon>Pleosporales</taxon>
        <taxon>Pleosporineae</taxon>
        <taxon>Pleosporaceae</taxon>
        <taxon>Curvularia</taxon>
    </lineage>
</organism>
<evidence type="ECO:0000256" key="1">
    <source>
        <dbReference type="SAM" id="MobiDB-lite"/>
    </source>
</evidence>
<feature type="compositionally biased region" description="Polar residues" evidence="1">
    <location>
        <begin position="39"/>
        <end position="53"/>
    </location>
</feature>
<feature type="region of interest" description="Disordered" evidence="1">
    <location>
        <begin position="1"/>
        <end position="55"/>
    </location>
</feature>
<protein>
    <submittedName>
        <fullName evidence="2">Uncharacterized protein</fullName>
    </submittedName>
</protein>
<dbReference type="AlphaFoldDB" id="A0A9Q8Z147"/>
<reference evidence="2" key="1">
    <citation type="submission" date="2021-12" db="EMBL/GenBank/DDBJ databases">
        <title>Curvularia clavata genome.</title>
        <authorList>
            <person name="Cao Y."/>
        </authorList>
    </citation>
    <scope>NUCLEOTIDE SEQUENCE</scope>
    <source>
        <strain evidence="2">Yc1106</strain>
    </source>
</reference>
<name>A0A9Q8Z147_CURCL</name>
<evidence type="ECO:0000313" key="3">
    <source>
        <dbReference type="Proteomes" id="UP001056012"/>
    </source>
</evidence>
<sequence length="130" mass="14236">MSYGGVPPSMWDNANLKPSPPGVAQPDDKSGASTPRFPQPQSILPNFNSQSASRFPGPVPSLQLYTPSIAYTTSSEAANPFYISTLKPNIIEELWRSGPPRNRQSRNGFQFGLCSHIWTDKGTYASKGYK</sequence>
<accession>A0A9Q8Z147</accession>
<dbReference type="Proteomes" id="UP001056012">
    <property type="component" value="Chromosome 1"/>
</dbReference>
<keyword evidence="3" id="KW-1185">Reference proteome</keyword>
<dbReference type="OrthoDB" id="5372703at2759"/>